<comment type="caution">
    <text evidence="2">The sequence shown here is derived from an EMBL/GenBank/DDBJ whole genome shotgun (WGS) entry which is preliminary data.</text>
</comment>
<dbReference type="SUPFAM" id="SSF56219">
    <property type="entry name" value="DNase I-like"/>
    <property type="match status" value="1"/>
</dbReference>
<dbReference type="Gene3D" id="3.60.10.10">
    <property type="entry name" value="Endonuclease/exonuclease/phosphatase"/>
    <property type="match status" value="1"/>
</dbReference>
<reference evidence="2" key="1">
    <citation type="submission" date="2022-12" db="EMBL/GenBank/DDBJ databases">
        <title>Draft genome assemblies for two species of Escallonia (Escalloniales).</title>
        <authorList>
            <person name="Chanderbali A."/>
            <person name="Dervinis C."/>
            <person name="Anghel I."/>
            <person name="Soltis D."/>
            <person name="Soltis P."/>
            <person name="Zapata F."/>
        </authorList>
    </citation>
    <scope>NUCLEOTIDE SEQUENCE</scope>
    <source>
        <strain evidence="2">UCBG64.0493</strain>
        <tissue evidence="2">Leaf</tissue>
    </source>
</reference>
<dbReference type="Pfam" id="PF14111">
    <property type="entry name" value="DUF4283"/>
    <property type="match status" value="1"/>
</dbReference>
<organism evidence="2 3">
    <name type="scientific">Escallonia herrerae</name>
    <dbReference type="NCBI Taxonomy" id="1293975"/>
    <lineage>
        <taxon>Eukaryota</taxon>
        <taxon>Viridiplantae</taxon>
        <taxon>Streptophyta</taxon>
        <taxon>Embryophyta</taxon>
        <taxon>Tracheophyta</taxon>
        <taxon>Spermatophyta</taxon>
        <taxon>Magnoliopsida</taxon>
        <taxon>eudicotyledons</taxon>
        <taxon>Gunneridae</taxon>
        <taxon>Pentapetalae</taxon>
        <taxon>asterids</taxon>
        <taxon>campanulids</taxon>
        <taxon>Escalloniales</taxon>
        <taxon>Escalloniaceae</taxon>
        <taxon>Escallonia</taxon>
    </lineage>
</organism>
<protein>
    <recommendedName>
        <fullName evidence="1">Reverse transcriptase domain-containing protein</fullName>
    </recommendedName>
</protein>
<dbReference type="InterPro" id="IPR043502">
    <property type="entry name" value="DNA/RNA_pol_sf"/>
</dbReference>
<evidence type="ECO:0000313" key="2">
    <source>
        <dbReference type="EMBL" id="KAK3037477.1"/>
    </source>
</evidence>
<dbReference type="Proteomes" id="UP001188597">
    <property type="component" value="Unassembled WGS sequence"/>
</dbReference>
<dbReference type="InterPro" id="IPR000477">
    <property type="entry name" value="RT_dom"/>
</dbReference>
<keyword evidence="3" id="KW-1185">Reference proteome</keyword>
<dbReference type="InterPro" id="IPR036691">
    <property type="entry name" value="Endo/exonu/phosph_ase_sf"/>
</dbReference>
<dbReference type="PROSITE" id="PS50878">
    <property type="entry name" value="RT_POL"/>
    <property type="match status" value="1"/>
</dbReference>
<sequence>MIVKAWNPPHGIKIREQENRLLLTFKDEQELQQVLDNRPWSIMGAHLVLQPWPPEAALHEVNLSTSPFWLSSNSLIPILIALGFHHHQIVQPNHTTGSLCLAWKLGVDLEIISANANLVNAIIFSDPPTSPWMLTAVYGPPYKQAKPAFQEDLSKVIDSFPGPWLGIGDFNEITNTKDKKGDQSFWSAPFKLCQKIKNTRLALRTWNQNHFGNIQTKIKILSEALDQTQKEDPLASNLELKKNLQCNLDEELKREESLWQDWSRYKRILEGDLNTKFFHLTTIIRRRRNAIEFIKYGEGTWITGTNQVGRCFNNHFEQPFLTCKPTFPPDFENLLTHFISEADNLLMCAIPTDSEIETALNHMGSHKAPGPDGMTALFFKTYRKITSFDVKESVKNFFITGHILKEQNHTLIALIPKQDNPVSVNHYRPISLCNVSYKLISKILASRLQAVLHQLVSPLQAAFVPKHLINDNSIIVQELWHTMRKKKGKNGLMAIKIDMEKAYDKMEWSFILNVLKNFGFDQKWIGWVEQCISTATFSTLINGAPHGLFLSSRGLRQGDPISPFLFILGSEILTRLGLFVGNGPQENFDFVWGLNFQILLNTSSVGLW</sequence>
<feature type="domain" description="Reverse transcriptase" evidence="1">
    <location>
        <begin position="396"/>
        <end position="608"/>
    </location>
</feature>
<dbReference type="EMBL" id="JAVXUP010000122">
    <property type="protein sequence ID" value="KAK3037477.1"/>
    <property type="molecule type" value="Genomic_DNA"/>
</dbReference>
<accession>A0AA88X0T0</accession>
<dbReference type="AlphaFoldDB" id="A0AA88X0T0"/>
<dbReference type="SUPFAM" id="SSF56672">
    <property type="entry name" value="DNA/RNA polymerases"/>
    <property type="match status" value="1"/>
</dbReference>
<gene>
    <name evidence="2" type="ORF">RJ639_031971</name>
</gene>
<dbReference type="InterPro" id="IPR025558">
    <property type="entry name" value="DUF4283"/>
</dbReference>
<evidence type="ECO:0000259" key="1">
    <source>
        <dbReference type="PROSITE" id="PS50878"/>
    </source>
</evidence>
<proteinExistence type="predicted"/>
<dbReference type="PANTHER" id="PTHR19446">
    <property type="entry name" value="REVERSE TRANSCRIPTASES"/>
    <property type="match status" value="1"/>
</dbReference>
<dbReference type="Pfam" id="PF00078">
    <property type="entry name" value="RVT_1"/>
    <property type="match status" value="1"/>
</dbReference>
<dbReference type="CDD" id="cd01650">
    <property type="entry name" value="RT_nLTR_like"/>
    <property type="match status" value="1"/>
</dbReference>
<evidence type="ECO:0000313" key="3">
    <source>
        <dbReference type="Proteomes" id="UP001188597"/>
    </source>
</evidence>
<name>A0AA88X0T0_9ASTE</name>